<evidence type="ECO:0000313" key="2">
    <source>
        <dbReference type="Proteomes" id="UP000008698"/>
    </source>
</evidence>
<dbReference type="AlphaFoldDB" id="C9SQ85"/>
<organism evidence="2">
    <name type="scientific">Verticillium alfalfae (strain VaMs.102 / ATCC MYA-4576 / FGSC 10136)</name>
    <name type="common">Verticillium wilt of alfalfa</name>
    <name type="synonym">Verticillium albo-atrum</name>
    <dbReference type="NCBI Taxonomy" id="526221"/>
    <lineage>
        <taxon>Eukaryota</taxon>
        <taxon>Fungi</taxon>
        <taxon>Dikarya</taxon>
        <taxon>Ascomycota</taxon>
        <taxon>Pezizomycotina</taxon>
        <taxon>Sordariomycetes</taxon>
        <taxon>Hypocreomycetidae</taxon>
        <taxon>Glomerellales</taxon>
        <taxon>Plectosphaerellaceae</taxon>
        <taxon>Verticillium</taxon>
    </lineage>
</organism>
<dbReference type="EMBL" id="DS985222">
    <property type="protein sequence ID" value="EEY21010.1"/>
    <property type="molecule type" value="Genomic_DNA"/>
</dbReference>
<gene>
    <name evidence="1" type="ORF">VDBG_07120</name>
</gene>
<dbReference type="KEGG" id="val:VDBG_07120"/>
<evidence type="ECO:0000313" key="1">
    <source>
        <dbReference type="EMBL" id="EEY21010.1"/>
    </source>
</evidence>
<dbReference type="RefSeq" id="XP_003002549.1">
    <property type="nucleotide sequence ID" value="XM_003002503.1"/>
</dbReference>
<sequence>MNDKSEQLTVVVHVEVDVQQHSDHGFPSDHIPGCDASCERCMCADAMAACQSRQMGRGVCTSVVCQWTRGQCFSGSDACAGCWDRALDDGRWPLGTTCARSWKRKSHGPTATVTLIAPPARHGPGVMAGLSQP</sequence>
<dbReference type="HOGENOM" id="CLU_1908272_0_0_1"/>
<dbReference type="Proteomes" id="UP000008698">
    <property type="component" value="Unassembled WGS sequence"/>
</dbReference>
<accession>C9SQ85</accession>
<reference evidence="2" key="1">
    <citation type="journal article" date="2011" name="PLoS Pathog.">
        <title>Comparative genomics yields insights into niche adaptation of plant vascular wilt pathogens.</title>
        <authorList>
            <person name="Klosterman S.J."/>
            <person name="Subbarao K.V."/>
            <person name="Kang S."/>
            <person name="Veronese P."/>
            <person name="Gold S.E."/>
            <person name="Thomma B.P.H.J."/>
            <person name="Chen Z."/>
            <person name="Henrissat B."/>
            <person name="Lee Y.-H."/>
            <person name="Park J."/>
            <person name="Garcia-Pedrajas M.D."/>
            <person name="Barbara D.J."/>
            <person name="Anchieta A."/>
            <person name="de Jonge R."/>
            <person name="Santhanam P."/>
            <person name="Maruthachalam K."/>
            <person name="Atallah Z."/>
            <person name="Amyotte S.G."/>
            <person name="Paz Z."/>
            <person name="Inderbitzin P."/>
            <person name="Hayes R.J."/>
            <person name="Heiman D.I."/>
            <person name="Young S."/>
            <person name="Zeng Q."/>
            <person name="Engels R."/>
            <person name="Galagan J."/>
            <person name="Cuomo C.A."/>
            <person name="Dobinson K.F."/>
            <person name="Ma L.-J."/>
        </authorList>
    </citation>
    <scope>NUCLEOTIDE SEQUENCE [LARGE SCALE GENOMIC DNA]</scope>
    <source>
        <strain evidence="2">VaMs.102 / ATCC MYA-4576 / FGSC 10136</strain>
    </source>
</reference>
<protein>
    <submittedName>
        <fullName evidence="1">Predicted protein</fullName>
    </submittedName>
</protein>
<proteinExistence type="predicted"/>
<keyword evidence="2" id="KW-1185">Reference proteome</keyword>
<name>C9SQ85_VERA1</name>
<dbReference type="GeneID" id="9527545"/>